<keyword evidence="1" id="KW-0472">Membrane</keyword>
<keyword evidence="1" id="KW-0812">Transmembrane</keyword>
<protein>
    <submittedName>
        <fullName evidence="2">Uncharacterized protein</fullName>
    </submittedName>
</protein>
<proteinExistence type="predicted"/>
<organism evidence="2 3">
    <name type="scientific">Mortierella isabellina</name>
    <name type="common">Filamentous fungus</name>
    <name type="synonym">Umbelopsis isabellina</name>
    <dbReference type="NCBI Taxonomy" id="91625"/>
    <lineage>
        <taxon>Eukaryota</taxon>
        <taxon>Fungi</taxon>
        <taxon>Fungi incertae sedis</taxon>
        <taxon>Mucoromycota</taxon>
        <taxon>Mucoromycotina</taxon>
        <taxon>Umbelopsidomycetes</taxon>
        <taxon>Umbelopsidales</taxon>
        <taxon>Umbelopsidaceae</taxon>
        <taxon>Umbelopsis</taxon>
    </lineage>
</organism>
<dbReference type="OrthoDB" id="361362at2759"/>
<reference evidence="2" key="1">
    <citation type="submission" date="2020-12" db="EMBL/GenBank/DDBJ databases">
        <title>Metabolic potential, ecology and presence of endohyphal bacteria is reflected in genomic diversity of Mucoromycotina.</title>
        <authorList>
            <person name="Muszewska A."/>
            <person name="Okrasinska A."/>
            <person name="Steczkiewicz K."/>
            <person name="Drgas O."/>
            <person name="Orlowska M."/>
            <person name="Perlinska-Lenart U."/>
            <person name="Aleksandrzak-Piekarczyk T."/>
            <person name="Szatraj K."/>
            <person name="Zielenkiewicz U."/>
            <person name="Pilsyk S."/>
            <person name="Malc E."/>
            <person name="Mieczkowski P."/>
            <person name="Kruszewska J.S."/>
            <person name="Biernat P."/>
            <person name="Pawlowska J."/>
        </authorList>
    </citation>
    <scope>NUCLEOTIDE SEQUENCE</scope>
    <source>
        <strain evidence="2">WA0000067209</strain>
    </source>
</reference>
<comment type="caution">
    <text evidence="2">The sequence shown here is derived from an EMBL/GenBank/DDBJ whole genome shotgun (WGS) entry which is preliminary data.</text>
</comment>
<evidence type="ECO:0000313" key="3">
    <source>
        <dbReference type="Proteomes" id="UP000654370"/>
    </source>
</evidence>
<sequence>MTYFPYGSDSLGRREQKVDVVIQEMNIIICELVSLFLLALKSAHERENSKKAAKRTQQGTTKHLNLEPWTTHVVDYVLHVLGKEVRWIMNAVYDN</sequence>
<dbReference type="AlphaFoldDB" id="A0A8H7PTG5"/>
<feature type="transmembrane region" description="Helical" evidence="1">
    <location>
        <begin position="20"/>
        <end position="40"/>
    </location>
</feature>
<accession>A0A8H7PTG5</accession>
<keyword evidence="3" id="KW-1185">Reference proteome</keyword>
<dbReference type="Proteomes" id="UP000654370">
    <property type="component" value="Unassembled WGS sequence"/>
</dbReference>
<name>A0A8H7PTG5_MORIS</name>
<keyword evidence="1" id="KW-1133">Transmembrane helix</keyword>
<evidence type="ECO:0000256" key="1">
    <source>
        <dbReference type="SAM" id="Phobius"/>
    </source>
</evidence>
<evidence type="ECO:0000313" key="2">
    <source>
        <dbReference type="EMBL" id="KAG2180254.1"/>
    </source>
</evidence>
<dbReference type="EMBL" id="JAEPQZ010000006">
    <property type="protein sequence ID" value="KAG2180254.1"/>
    <property type="molecule type" value="Genomic_DNA"/>
</dbReference>
<gene>
    <name evidence="2" type="ORF">INT43_004043</name>
</gene>